<accession>A0A939EHC4</accession>
<dbReference type="InterPro" id="IPR036390">
    <property type="entry name" value="WH_DNA-bd_sf"/>
</dbReference>
<comment type="similarity">
    <text evidence="1">Belongs to the LysR transcriptional regulatory family.</text>
</comment>
<dbReference type="AlphaFoldDB" id="A0A939EHC4"/>
<dbReference type="SUPFAM" id="SSF46785">
    <property type="entry name" value="Winged helix' DNA-binding domain"/>
    <property type="match status" value="1"/>
</dbReference>
<dbReference type="SUPFAM" id="SSF53850">
    <property type="entry name" value="Periplasmic binding protein-like II"/>
    <property type="match status" value="1"/>
</dbReference>
<evidence type="ECO:0000256" key="4">
    <source>
        <dbReference type="ARBA" id="ARBA00023163"/>
    </source>
</evidence>
<dbReference type="GO" id="GO:0003700">
    <property type="term" value="F:DNA-binding transcription factor activity"/>
    <property type="evidence" value="ECO:0007669"/>
    <property type="project" value="InterPro"/>
</dbReference>
<dbReference type="PROSITE" id="PS50931">
    <property type="entry name" value="HTH_LYSR"/>
    <property type="match status" value="1"/>
</dbReference>
<evidence type="ECO:0000313" key="7">
    <source>
        <dbReference type="Proteomes" id="UP000664096"/>
    </source>
</evidence>
<gene>
    <name evidence="6" type="ORF">JF539_20465</name>
</gene>
<dbReference type="PANTHER" id="PTHR30537">
    <property type="entry name" value="HTH-TYPE TRANSCRIPTIONAL REGULATOR"/>
    <property type="match status" value="1"/>
</dbReference>
<keyword evidence="3" id="KW-0238">DNA-binding</keyword>
<dbReference type="FunFam" id="1.10.10.10:FF:000001">
    <property type="entry name" value="LysR family transcriptional regulator"/>
    <property type="match status" value="1"/>
</dbReference>
<evidence type="ECO:0000256" key="1">
    <source>
        <dbReference type="ARBA" id="ARBA00009437"/>
    </source>
</evidence>
<dbReference type="InterPro" id="IPR005119">
    <property type="entry name" value="LysR_subst-bd"/>
</dbReference>
<sequence length="314" mass="33949">MDLNLLKIFLAVAEEENFRAASERLGVTRSAVSQGIRKLEDQCGVALCNRTTRSVSLTEAGERLLAGIQTPLQNVETALEAVAGDSAPSGVLRIAATSIAEPFLSGPLLAQFAADYPGITLDITVTDEEFDIVAQGYDAGVRLGEVIKQDMIAVAIGGQEREVVVAAPSYLDRRGAPVHPRDLVHHRCIGWRPAPGIAPYRWEFSEDGEDFDVAVAPQVTTNDLRLMVRMALAGGGITFLTESSLRPHLESGALIPLLSAFLPPFPGFHLYFPARRNMAPKLRALIDHVKGTSFLAADFKSNSECRSIRSTVEV</sequence>
<evidence type="ECO:0000313" key="6">
    <source>
        <dbReference type="EMBL" id="MBN9672741.1"/>
    </source>
</evidence>
<organism evidence="6 7">
    <name type="scientific">Roseibium aggregatum</name>
    <dbReference type="NCBI Taxonomy" id="187304"/>
    <lineage>
        <taxon>Bacteria</taxon>
        <taxon>Pseudomonadati</taxon>
        <taxon>Pseudomonadota</taxon>
        <taxon>Alphaproteobacteria</taxon>
        <taxon>Hyphomicrobiales</taxon>
        <taxon>Stappiaceae</taxon>
        <taxon>Roseibium</taxon>
    </lineage>
</organism>
<dbReference type="Gene3D" id="1.10.10.10">
    <property type="entry name" value="Winged helix-like DNA-binding domain superfamily/Winged helix DNA-binding domain"/>
    <property type="match status" value="1"/>
</dbReference>
<dbReference type="GO" id="GO:0043565">
    <property type="term" value="F:sequence-specific DNA binding"/>
    <property type="evidence" value="ECO:0007669"/>
    <property type="project" value="TreeGrafter"/>
</dbReference>
<proteinExistence type="inferred from homology"/>
<protein>
    <submittedName>
        <fullName evidence="6">LysR family transcriptional regulator</fullName>
    </submittedName>
</protein>
<dbReference type="Pfam" id="PF03466">
    <property type="entry name" value="LysR_substrate"/>
    <property type="match status" value="1"/>
</dbReference>
<dbReference type="RefSeq" id="WP_207142864.1">
    <property type="nucleotide sequence ID" value="NZ_JAEKJZ010000005.1"/>
</dbReference>
<dbReference type="GO" id="GO:0006351">
    <property type="term" value="P:DNA-templated transcription"/>
    <property type="evidence" value="ECO:0007669"/>
    <property type="project" value="TreeGrafter"/>
</dbReference>
<dbReference type="EMBL" id="JAEKJZ010000005">
    <property type="protein sequence ID" value="MBN9672741.1"/>
    <property type="molecule type" value="Genomic_DNA"/>
</dbReference>
<dbReference type="InterPro" id="IPR036388">
    <property type="entry name" value="WH-like_DNA-bd_sf"/>
</dbReference>
<evidence type="ECO:0000256" key="3">
    <source>
        <dbReference type="ARBA" id="ARBA00023125"/>
    </source>
</evidence>
<dbReference type="Pfam" id="PF00126">
    <property type="entry name" value="HTH_1"/>
    <property type="match status" value="1"/>
</dbReference>
<dbReference type="InterPro" id="IPR000847">
    <property type="entry name" value="LysR_HTH_N"/>
</dbReference>
<dbReference type="CDD" id="cd08474">
    <property type="entry name" value="PBP2_CrgA_like_5"/>
    <property type="match status" value="1"/>
</dbReference>
<keyword evidence="4" id="KW-0804">Transcription</keyword>
<evidence type="ECO:0000259" key="5">
    <source>
        <dbReference type="PROSITE" id="PS50931"/>
    </source>
</evidence>
<comment type="caution">
    <text evidence="6">The sequence shown here is derived from an EMBL/GenBank/DDBJ whole genome shotgun (WGS) entry which is preliminary data.</text>
</comment>
<dbReference type="Gene3D" id="3.40.190.290">
    <property type="match status" value="1"/>
</dbReference>
<dbReference type="InterPro" id="IPR058163">
    <property type="entry name" value="LysR-type_TF_proteobact-type"/>
</dbReference>
<evidence type="ECO:0000256" key="2">
    <source>
        <dbReference type="ARBA" id="ARBA00023015"/>
    </source>
</evidence>
<keyword evidence="2" id="KW-0805">Transcription regulation</keyword>
<reference evidence="6" key="1">
    <citation type="submission" date="2020-12" db="EMBL/GenBank/DDBJ databases">
        <title>Oil enriched cultivation method for isolating marine PHA-producing bacteria.</title>
        <authorList>
            <person name="Zheng W."/>
            <person name="Yu S."/>
            <person name="Huang Y."/>
        </authorList>
    </citation>
    <scope>NUCLEOTIDE SEQUENCE</scope>
    <source>
        <strain evidence="6">SY-2-12</strain>
    </source>
</reference>
<dbReference type="PANTHER" id="PTHR30537:SF1">
    <property type="entry name" value="HTH-TYPE TRANSCRIPTIONAL REGULATOR PGRR"/>
    <property type="match status" value="1"/>
</dbReference>
<feature type="domain" description="HTH lysR-type" evidence="5">
    <location>
        <begin position="1"/>
        <end position="58"/>
    </location>
</feature>
<dbReference type="Proteomes" id="UP000664096">
    <property type="component" value="Unassembled WGS sequence"/>
</dbReference>
<name>A0A939EHC4_9HYPH</name>